<reference evidence="6 7" key="1">
    <citation type="submission" date="2016-05" db="EMBL/GenBank/DDBJ databases">
        <title>First whole genome sequencing of Entamoeba histolytica HM1:IMSS-clone-6.</title>
        <authorList>
            <person name="Mukherjee Avik.K."/>
            <person name="Izumyama S."/>
            <person name="Nakada-Tsukui K."/>
            <person name="Nozaki T."/>
        </authorList>
    </citation>
    <scope>NUCLEOTIDE SEQUENCE [LARGE SCALE GENOMIC DNA]</scope>
    <source>
        <strain evidence="6 7">HM1:IMSS clone 6</strain>
    </source>
</reference>
<dbReference type="VEuPathDB" id="AmoebaDB:EHI7A_131930"/>
<evidence type="ECO:0000259" key="5">
    <source>
        <dbReference type="PROSITE" id="PS51352"/>
    </source>
</evidence>
<keyword evidence="3" id="KW-0560">Oxidoreductase</keyword>
<dbReference type="VEuPathDB" id="AmoebaDB:EHI5A_177140"/>
<keyword evidence="2" id="KW-0049">Antioxidant</keyword>
<name>A0A5K1VMW5_ENTHI</name>
<dbReference type="Gene3D" id="3.40.30.10">
    <property type="entry name" value="Glutaredoxin"/>
    <property type="match status" value="1"/>
</dbReference>
<evidence type="ECO:0000256" key="3">
    <source>
        <dbReference type="ARBA" id="ARBA00023002"/>
    </source>
</evidence>
<dbReference type="InterPro" id="IPR013766">
    <property type="entry name" value="Thioredoxin_domain"/>
</dbReference>
<dbReference type="GO" id="GO:0008379">
    <property type="term" value="F:thioredoxin peroxidase activity"/>
    <property type="evidence" value="ECO:0007669"/>
    <property type="project" value="TreeGrafter"/>
</dbReference>
<dbReference type="GO" id="GO:0042744">
    <property type="term" value="P:hydrogen peroxide catabolic process"/>
    <property type="evidence" value="ECO:0007669"/>
    <property type="project" value="TreeGrafter"/>
</dbReference>
<dbReference type="AlphaFoldDB" id="A0A5K1VMW5"/>
<dbReference type="InterPro" id="IPR036249">
    <property type="entry name" value="Thioredoxin-like_sf"/>
</dbReference>
<comment type="caution">
    <text evidence="6">The sequence shown here is derived from an EMBL/GenBank/DDBJ whole genome shotgun (WGS) entry which is preliminary data.</text>
</comment>
<dbReference type="GO" id="GO:0045454">
    <property type="term" value="P:cell redox homeostasis"/>
    <property type="evidence" value="ECO:0007669"/>
    <property type="project" value="TreeGrafter"/>
</dbReference>
<keyword evidence="1" id="KW-0575">Peroxidase</keyword>
<dbReference type="PANTHER" id="PTHR10681:SF171">
    <property type="entry name" value="PEROXIREDOXIN 4"/>
    <property type="match status" value="1"/>
</dbReference>
<evidence type="ECO:0000313" key="7">
    <source>
        <dbReference type="Proteomes" id="UP000078387"/>
    </source>
</evidence>
<organism evidence="6 7">
    <name type="scientific">Entamoeba histolytica</name>
    <dbReference type="NCBI Taxonomy" id="5759"/>
    <lineage>
        <taxon>Eukaryota</taxon>
        <taxon>Amoebozoa</taxon>
        <taxon>Evosea</taxon>
        <taxon>Archamoebae</taxon>
        <taxon>Mastigamoebida</taxon>
        <taxon>Entamoebidae</taxon>
        <taxon>Entamoeba</taxon>
    </lineage>
</organism>
<dbReference type="InterPro" id="IPR000866">
    <property type="entry name" value="AhpC/TSA"/>
</dbReference>
<evidence type="ECO:0000313" key="6">
    <source>
        <dbReference type="EMBL" id="GAT92580.1"/>
    </source>
</evidence>
<dbReference type="InterPro" id="IPR050217">
    <property type="entry name" value="Peroxiredoxin"/>
</dbReference>
<dbReference type="PANTHER" id="PTHR10681">
    <property type="entry name" value="THIOREDOXIN PEROXIDASE"/>
    <property type="match status" value="1"/>
</dbReference>
<dbReference type="GO" id="GO:0005829">
    <property type="term" value="C:cytosol"/>
    <property type="evidence" value="ECO:0007669"/>
    <property type="project" value="TreeGrafter"/>
</dbReference>
<protein>
    <submittedName>
        <fullName evidence="6">Peroxiredoxin putative</fullName>
    </submittedName>
</protein>
<evidence type="ECO:0000256" key="4">
    <source>
        <dbReference type="ARBA" id="ARBA00023284"/>
    </source>
</evidence>
<dbReference type="Pfam" id="PF00578">
    <property type="entry name" value="AhpC-TSA"/>
    <property type="match status" value="1"/>
</dbReference>
<dbReference type="PROSITE" id="PS51352">
    <property type="entry name" value="THIOREDOXIN_2"/>
    <property type="match status" value="1"/>
</dbReference>
<dbReference type="EMBL" id="BDEQ01000001">
    <property type="protein sequence ID" value="GAT92580.1"/>
    <property type="molecule type" value="Genomic_DNA"/>
</dbReference>
<dbReference type="VEuPathDB" id="AmoebaDB:EHI_183180"/>
<dbReference type="VEuPathDB" id="AmoebaDB:KM1_217020"/>
<gene>
    <name evidence="6" type="ORF">CL6EHI_183180</name>
</gene>
<evidence type="ECO:0000256" key="2">
    <source>
        <dbReference type="ARBA" id="ARBA00022862"/>
    </source>
</evidence>
<evidence type="ECO:0000256" key="1">
    <source>
        <dbReference type="ARBA" id="ARBA00022559"/>
    </source>
</evidence>
<feature type="domain" description="Thioredoxin" evidence="5">
    <location>
        <begin position="44"/>
        <end position="200"/>
    </location>
</feature>
<sequence>MKRQILKRRDGRERSMDVRNKEEGGMIKKVKEMYYSITGTKPSIRVGEKAPKICGKAYYKGEIKEYEMEAEKGKYHVIGFYCRDFSRVCPREIKELSDNIEKFKELNAEVIGISVDSVETHKRLCERKDEKGIGEIEIKLIEDVNRQISESYGLLSIIGVSNRATVIVDDEGIVRSVNIHSMITGRNVTEIINDLNRIVTNDKKKKQN</sequence>
<dbReference type="Proteomes" id="UP000078387">
    <property type="component" value="Unassembled WGS sequence"/>
</dbReference>
<keyword evidence="4" id="KW-0676">Redox-active center</keyword>
<dbReference type="FunFam" id="3.40.30.10:FF:000530">
    <property type="entry name" value="Peroxiredoxin family protein"/>
    <property type="match status" value="1"/>
</dbReference>
<accession>A0A5K1VMW5</accession>
<dbReference type="OMA" id="YYSITRT"/>
<dbReference type="GO" id="GO:0006979">
    <property type="term" value="P:response to oxidative stress"/>
    <property type="evidence" value="ECO:0007669"/>
    <property type="project" value="TreeGrafter"/>
</dbReference>
<dbReference type="VEuPathDB" id="AmoebaDB:EHI8A_147450"/>
<dbReference type="SUPFAM" id="SSF52833">
    <property type="entry name" value="Thioredoxin-like"/>
    <property type="match status" value="1"/>
</dbReference>
<proteinExistence type="predicted"/>
<dbReference type="GO" id="GO:0033554">
    <property type="term" value="P:cellular response to stress"/>
    <property type="evidence" value="ECO:0007669"/>
    <property type="project" value="TreeGrafter"/>
</dbReference>